<evidence type="ECO:0000256" key="1">
    <source>
        <dbReference type="ARBA" id="ARBA00009981"/>
    </source>
</evidence>
<proteinExistence type="inferred from homology"/>
<comment type="similarity">
    <text evidence="1">Belongs to the phD/YefM antitoxin family.</text>
</comment>
<dbReference type="Proteomes" id="UP000178240">
    <property type="component" value="Unassembled WGS sequence"/>
</dbReference>
<evidence type="ECO:0000313" key="3">
    <source>
        <dbReference type="EMBL" id="OGY46765.1"/>
    </source>
</evidence>
<evidence type="ECO:0000256" key="2">
    <source>
        <dbReference type="SAM" id="MobiDB-lite"/>
    </source>
</evidence>
<protein>
    <recommendedName>
        <fullName evidence="5">Antitoxin</fullName>
    </recommendedName>
</protein>
<dbReference type="EMBL" id="MHIE01000001">
    <property type="protein sequence ID" value="OGY46765.1"/>
    <property type="molecule type" value="Genomic_DNA"/>
</dbReference>
<dbReference type="InterPro" id="IPR036165">
    <property type="entry name" value="YefM-like_sf"/>
</dbReference>
<organism evidence="3 4">
    <name type="scientific">Candidatus Buchananbacteria bacterium RIFCSPHIGHO2_01_FULL_44_11</name>
    <dbReference type="NCBI Taxonomy" id="1797535"/>
    <lineage>
        <taxon>Bacteria</taxon>
        <taxon>Candidatus Buchananiibacteriota</taxon>
    </lineage>
</organism>
<evidence type="ECO:0008006" key="5">
    <source>
        <dbReference type="Google" id="ProtNLM"/>
    </source>
</evidence>
<sequence length="117" mass="13165">MATGFKKVIDLVKKTGDRCIILDSDGEPAFVVIGLADYEKLLAGSNPINGLTEQEFLEKINRDIANWKASQEAQIDQWQSLESVIKEAKNRIIETKSSPEEPNSASEDKYYFEPIDE</sequence>
<dbReference type="SUPFAM" id="SSF143120">
    <property type="entry name" value="YefM-like"/>
    <property type="match status" value="1"/>
</dbReference>
<feature type="region of interest" description="Disordered" evidence="2">
    <location>
        <begin position="92"/>
        <end position="117"/>
    </location>
</feature>
<evidence type="ECO:0000313" key="4">
    <source>
        <dbReference type="Proteomes" id="UP000178240"/>
    </source>
</evidence>
<dbReference type="STRING" id="1797535.A2744_01245"/>
<accession>A0A1G1Y350</accession>
<comment type="caution">
    <text evidence="3">The sequence shown here is derived from an EMBL/GenBank/DDBJ whole genome shotgun (WGS) entry which is preliminary data.</text>
</comment>
<name>A0A1G1Y350_9BACT</name>
<gene>
    <name evidence="3" type="ORF">A2744_01245</name>
</gene>
<reference evidence="3 4" key="1">
    <citation type="journal article" date="2016" name="Nat. Commun.">
        <title>Thousands of microbial genomes shed light on interconnected biogeochemical processes in an aquifer system.</title>
        <authorList>
            <person name="Anantharaman K."/>
            <person name="Brown C.T."/>
            <person name="Hug L.A."/>
            <person name="Sharon I."/>
            <person name="Castelle C.J."/>
            <person name="Probst A.J."/>
            <person name="Thomas B.C."/>
            <person name="Singh A."/>
            <person name="Wilkins M.J."/>
            <person name="Karaoz U."/>
            <person name="Brodie E.L."/>
            <person name="Williams K.H."/>
            <person name="Hubbard S.S."/>
            <person name="Banfield J.F."/>
        </authorList>
    </citation>
    <scope>NUCLEOTIDE SEQUENCE [LARGE SCALE GENOMIC DNA]</scope>
</reference>
<dbReference type="AlphaFoldDB" id="A0A1G1Y350"/>